<dbReference type="EMBL" id="SKBN01000071">
    <property type="protein sequence ID" value="TGJ84281.1"/>
    <property type="molecule type" value="Genomic_DNA"/>
</dbReference>
<dbReference type="InterPro" id="IPR036249">
    <property type="entry name" value="Thioredoxin-like_sf"/>
</dbReference>
<dbReference type="SUPFAM" id="SSF52833">
    <property type="entry name" value="Thioredoxin-like"/>
    <property type="match status" value="2"/>
</dbReference>
<organism evidence="2 3">
    <name type="scientific">Xylaria hypoxylon</name>
    <dbReference type="NCBI Taxonomy" id="37992"/>
    <lineage>
        <taxon>Eukaryota</taxon>
        <taxon>Fungi</taxon>
        <taxon>Dikarya</taxon>
        <taxon>Ascomycota</taxon>
        <taxon>Pezizomycotina</taxon>
        <taxon>Sordariomycetes</taxon>
        <taxon>Xylariomycetidae</taxon>
        <taxon>Xylariales</taxon>
        <taxon>Xylariaceae</taxon>
        <taxon>Xylaria</taxon>
    </lineage>
</organism>
<dbReference type="Gene3D" id="3.40.30.10">
    <property type="entry name" value="Glutaredoxin"/>
    <property type="match status" value="1"/>
</dbReference>
<keyword evidence="3" id="KW-1185">Reference proteome</keyword>
<accession>A0A4Z0YXV3</accession>
<comment type="caution">
    <text evidence="2">The sequence shown here is derived from an EMBL/GenBank/DDBJ whole genome shotgun (WGS) entry which is preliminary data.</text>
</comment>
<proteinExistence type="predicted"/>
<dbReference type="Proteomes" id="UP000297716">
    <property type="component" value="Unassembled WGS sequence"/>
</dbReference>
<name>A0A4Z0YXV3_9PEZI</name>
<dbReference type="GO" id="GO:0005777">
    <property type="term" value="C:peroxisome"/>
    <property type="evidence" value="ECO:0007669"/>
    <property type="project" value="TreeGrafter"/>
</dbReference>
<evidence type="ECO:0000313" key="2">
    <source>
        <dbReference type="EMBL" id="TGJ84281.1"/>
    </source>
</evidence>
<gene>
    <name evidence="2" type="ORF">E0Z10_g4477</name>
</gene>
<reference evidence="2 3" key="1">
    <citation type="submission" date="2019-03" db="EMBL/GenBank/DDBJ databases">
        <title>Draft genome sequence of Xylaria hypoxylon DSM 108379, a ubiquitous saprotrophic-parasitic fungi on hardwood.</title>
        <authorList>
            <person name="Buettner E."/>
            <person name="Leonhardt S."/>
            <person name="Gebauer A.M."/>
            <person name="Liers C."/>
            <person name="Hofrichter M."/>
            <person name="Kellner H."/>
        </authorList>
    </citation>
    <scope>NUCLEOTIDE SEQUENCE [LARGE SCALE GENOMIC DNA]</scope>
    <source>
        <strain evidence="2 3">DSM 108379</strain>
    </source>
</reference>
<dbReference type="AlphaFoldDB" id="A0A4Z0YXV3"/>
<sequence length="251" mass="27986">MDGMDAASYYSYIAFIQLQQNNQLLKQNGIEVEVYPYLLGAINVGSNNRPPWLVPAKAIYSKYDTKRAADNVGLKDYAIPAELMEAGKTVAPMRTLTYIRSAFPAEVYTTAFAYFFHAFWTLHKYPNSLALLTEVLSEIPVHFQLECFNSASASSPITPPPTSSSSEKLFTPEQVAQILNAVSTEEVKTALKARVDEALARGAFGAPWIWATDAQGRSEPFFGSDHLNFVYEFLGVPYQKMQLLPPQKPRL</sequence>
<dbReference type="STRING" id="37992.A0A4Z0YXV3"/>
<dbReference type="InterPro" id="IPR001853">
    <property type="entry name" value="DSBA-like_thioredoxin_dom"/>
</dbReference>
<evidence type="ECO:0000259" key="1">
    <source>
        <dbReference type="Pfam" id="PF01323"/>
    </source>
</evidence>
<evidence type="ECO:0000313" key="3">
    <source>
        <dbReference type="Proteomes" id="UP000297716"/>
    </source>
</evidence>
<dbReference type="Pfam" id="PF01323">
    <property type="entry name" value="DSBA"/>
    <property type="match status" value="1"/>
</dbReference>
<dbReference type="PANTHER" id="PTHR42943">
    <property type="entry name" value="GLUTATHIONE S-TRANSFERASE KAPPA"/>
    <property type="match status" value="1"/>
</dbReference>
<feature type="domain" description="DSBA-like thioredoxin" evidence="1">
    <location>
        <begin position="5"/>
        <end position="138"/>
    </location>
</feature>
<dbReference type="GO" id="GO:0006749">
    <property type="term" value="P:glutathione metabolic process"/>
    <property type="evidence" value="ECO:0007669"/>
    <property type="project" value="TreeGrafter"/>
</dbReference>
<dbReference type="GO" id="GO:0004364">
    <property type="term" value="F:glutathione transferase activity"/>
    <property type="evidence" value="ECO:0007669"/>
    <property type="project" value="TreeGrafter"/>
</dbReference>
<dbReference type="GO" id="GO:0004602">
    <property type="term" value="F:glutathione peroxidase activity"/>
    <property type="evidence" value="ECO:0007669"/>
    <property type="project" value="TreeGrafter"/>
</dbReference>
<dbReference type="GO" id="GO:0005739">
    <property type="term" value="C:mitochondrion"/>
    <property type="evidence" value="ECO:0007669"/>
    <property type="project" value="TreeGrafter"/>
</dbReference>
<dbReference type="PANTHER" id="PTHR42943:SF13">
    <property type="entry name" value="GLUTATHIONE S-TRANSFERASE KAPPA-RELATED"/>
    <property type="match status" value="1"/>
</dbReference>
<dbReference type="OrthoDB" id="4664297at2759"/>
<protein>
    <recommendedName>
        <fullName evidence="1">DSBA-like thioredoxin domain-containing protein</fullName>
    </recommendedName>
</protein>
<dbReference type="InterPro" id="IPR051924">
    <property type="entry name" value="GST_Kappa/NadH"/>
</dbReference>